<gene>
    <name evidence="6" type="ORF">MSMAL_1700</name>
</gene>
<dbReference type="Gene3D" id="3.20.20.20">
    <property type="entry name" value="Dihydropteroate synthase-like"/>
    <property type="match status" value="1"/>
</dbReference>
<keyword evidence="4" id="KW-0411">Iron-sulfur</keyword>
<dbReference type="CDD" id="cd00090">
    <property type="entry name" value="HTH_ARSR"/>
    <property type="match status" value="1"/>
</dbReference>
<dbReference type="PROSITE" id="PS51656">
    <property type="entry name" value="4FE4S"/>
    <property type="match status" value="1"/>
</dbReference>
<dbReference type="EMBL" id="CP009513">
    <property type="protein sequence ID" value="AKB68243.1"/>
    <property type="molecule type" value="Genomic_DNA"/>
</dbReference>
<dbReference type="HOGENOM" id="CLU_1006889_0_0_2"/>
<dbReference type="PANTHER" id="PTHR36214">
    <property type="match status" value="1"/>
</dbReference>
<keyword evidence="2" id="KW-0479">Metal-binding</keyword>
<organism evidence="6 7">
    <name type="scientific">Methanosarcina mazei LYC</name>
    <dbReference type="NCBI Taxonomy" id="1434114"/>
    <lineage>
        <taxon>Archaea</taxon>
        <taxon>Methanobacteriati</taxon>
        <taxon>Methanobacteriota</taxon>
        <taxon>Stenosarchaea group</taxon>
        <taxon>Methanomicrobia</taxon>
        <taxon>Methanosarcinales</taxon>
        <taxon>Methanosarcinaceae</taxon>
        <taxon>Methanosarcina</taxon>
    </lineage>
</organism>
<dbReference type="GeneID" id="24877940"/>
<keyword evidence="1" id="KW-0004">4Fe-4S</keyword>
<sequence>MPENTDETKLANFAMANITRRKIINFLENSDRNIKEIRDFIGKFTLEFHLKILQQASLIEMREETIKLSEYGRKFLKDKPEEDTEKISEISQAKPVEITEVRQLLPCIADPSKFRVIANMSPPLGGILKIIEPLFTRSRYLDRTGSLIIQKEEIIVTIYSTGKVGMGMIKNENEAREILENLKTTINEAIKKGVTPSSREKIKVELMEIYKYLPQTNCGKCGEQGCYSFAIRLMAREVNLEGCTLLKEPRYATNQEYLQVLTAYI</sequence>
<reference evidence="6 7" key="1">
    <citation type="submission" date="2014-07" db="EMBL/GenBank/DDBJ databases">
        <title>Methanogenic archaea and the global carbon cycle.</title>
        <authorList>
            <person name="Henriksen J.R."/>
            <person name="Luke J."/>
            <person name="Reinhart S."/>
            <person name="Benedict M.N."/>
            <person name="Youngblut N.D."/>
            <person name="Metcalf M.E."/>
            <person name="Whitaker R.J."/>
            <person name="Metcalf W.W."/>
        </authorList>
    </citation>
    <scope>NUCLEOTIDE SEQUENCE [LARGE SCALE GENOMIC DNA]</scope>
    <source>
        <strain evidence="6 7">LYC</strain>
    </source>
</reference>
<protein>
    <recommendedName>
        <fullName evidence="5">4Fe-4S domain-containing protein</fullName>
    </recommendedName>
</protein>
<keyword evidence="3" id="KW-0408">Iron</keyword>
<dbReference type="RefSeq" id="WP_048040558.1">
    <property type="nucleotide sequence ID" value="NZ_CP009513.1"/>
</dbReference>
<evidence type="ECO:0000256" key="3">
    <source>
        <dbReference type="ARBA" id="ARBA00023004"/>
    </source>
</evidence>
<dbReference type="PANTHER" id="PTHR36214:SF3">
    <property type="entry name" value="ACETYL-COA DECARBONYLASE_SYNTHASE COMPLEX SUBUNIT GAMMA"/>
    <property type="match status" value="1"/>
</dbReference>
<evidence type="ECO:0000259" key="5">
    <source>
        <dbReference type="PROSITE" id="PS51656"/>
    </source>
</evidence>
<dbReference type="InterPro" id="IPR011005">
    <property type="entry name" value="Dihydropteroate_synth-like_sf"/>
</dbReference>
<evidence type="ECO:0000313" key="7">
    <source>
        <dbReference type="Proteomes" id="UP000033063"/>
    </source>
</evidence>
<name>A0A0E3RRR4_METMZ</name>
<dbReference type="GO" id="GO:0046872">
    <property type="term" value="F:metal ion binding"/>
    <property type="evidence" value="ECO:0007669"/>
    <property type="project" value="UniProtKB-KW"/>
</dbReference>
<evidence type="ECO:0000313" key="6">
    <source>
        <dbReference type="EMBL" id="AKB68243.1"/>
    </source>
</evidence>
<dbReference type="GO" id="GO:0051539">
    <property type="term" value="F:4 iron, 4 sulfur cluster binding"/>
    <property type="evidence" value="ECO:0007669"/>
    <property type="project" value="UniProtKB-KW"/>
</dbReference>
<dbReference type="Pfam" id="PF04060">
    <property type="entry name" value="FeS"/>
    <property type="match status" value="1"/>
</dbReference>
<dbReference type="InterPro" id="IPR036388">
    <property type="entry name" value="WH-like_DNA-bd_sf"/>
</dbReference>
<feature type="domain" description="4Fe-4S" evidence="5">
    <location>
        <begin position="201"/>
        <end position="260"/>
    </location>
</feature>
<proteinExistence type="predicted"/>
<dbReference type="AlphaFoldDB" id="A0A0E3RRR4"/>
<dbReference type="PATRIC" id="fig|1434114.4.peg.2147"/>
<dbReference type="InterPro" id="IPR051069">
    <property type="entry name" value="ACDS_complex_subunit"/>
</dbReference>
<dbReference type="SUPFAM" id="SSF46785">
    <property type="entry name" value="Winged helix' DNA-binding domain"/>
    <property type="match status" value="1"/>
</dbReference>
<dbReference type="InterPro" id="IPR011991">
    <property type="entry name" value="ArsR-like_HTH"/>
</dbReference>
<dbReference type="InterPro" id="IPR007202">
    <property type="entry name" value="4Fe-4S_dom"/>
</dbReference>
<dbReference type="InterPro" id="IPR036390">
    <property type="entry name" value="WH_DNA-bd_sf"/>
</dbReference>
<evidence type="ECO:0000256" key="4">
    <source>
        <dbReference type="ARBA" id="ARBA00023014"/>
    </source>
</evidence>
<evidence type="ECO:0000256" key="1">
    <source>
        <dbReference type="ARBA" id="ARBA00022485"/>
    </source>
</evidence>
<dbReference type="Gene3D" id="1.10.10.10">
    <property type="entry name" value="Winged helix-like DNA-binding domain superfamily/Winged helix DNA-binding domain"/>
    <property type="match status" value="1"/>
</dbReference>
<evidence type="ECO:0000256" key="2">
    <source>
        <dbReference type="ARBA" id="ARBA00022723"/>
    </source>
</evidence>
<dbReference type="Proteomes" id="UP000033063">
    <property type="component" value="Chromosome"/>
</dbReference>
<accession>A0A0E3RRR4</accession>